<reference evidence="8" key="1">
    <citation type="journal article" date="2020" name="bioRxiv">
        <title>A rank-normalized archaeal taxonomy based on genome phylogeny resolves widespread incomplete and uneven classifications.</title>
        <authorList>
            <person name="Rinke C."/>
            <person name="Chuvochina M."/>
            <person name="Mussig A.J."/>
            <person name="Chaumeil P.-A."/>
            <person name="Waite D.W."/>
            <person name="Whitman W.B."/>
            <person name="Parks D.H."/>
            <person name="Hugenholtz P."/>
        </authorList>
    </citation>
    <scope>NUCLEOTIDE SEQUENCE</scope>
    <source>
        <strain evidence="8">UBA8839</strain>
    </source>
</reference>
<dbReference type="EMBL" id="DUJP01000033">
    <property type="protein sequence ID" value="HII47761.1"/>
    <property type="molecule type" value="Genomic_DNA"/>
</dbReference>
<dbReference type="Proteomes" id="UP000651120">
    <property type="component" value="Unassembled WGS sequence"/>
</dbReference>
<evidence type="ECO:0000256" key="2">
    <source>
        <dbReference type="ARBA" id="ARBA00022741"/>
    </source>
</evidence>
<dbReference type="GO" id="GO:0022857">
    <property type="term" value="F:transmembrane transporter activity"/>
    <property type="evidence" value="ECO:0007669"/>
    <property type="project" value="InterPro"/>
</dbReference>
<dbReference type="Gene3D" id="3.40.50.300">
    <property type="entry name" value="P-loop containing nucleotide triphosphate hydrolases"/>
    <property type="match status" value="1"/>
</dbReference>
<dbReference type="GO" id="GO:0016887">
    <property type="term" value="F:ATP hydrolysis activity"/>
    <property type="evidence" value="ECO:0007669"/>
    <property type="project" value="InterPro"/>
</dbReference>
<keyword evidence="2" id="KW-0547">Nucleotide-binding</keyword>
<evidence type="ECO:0000313" key="8">
    <source>
        <dbReference type="EMBL" id="HII47761.1"/>
    </source>
</evidence>
<sequence>MIKAVALGKRYNDVYVFKNVYIDLPQRGLVALVGPNGSGKTTLLKIFAMLTEPSEGEVYILGAPWREARVKHRGRVLYAHQEPLVYSGTVEQNLICNDDDVLEALGLKGLMRHKAKGLSGGYKKLLTVARVLACKPQIALLDEPTAYLDPGKRQGLLEYLNEYAKKSLVVWTTHYPPEADSSEQVYEIRDGNLRLLKSRI</sequence>
<dbReference type="SMART" id="SM00382">
    <property type="entry name" value="AAA"/>
    <property type="match status" value="1"/>
</dbReference>
<dbReference type="GO" id="GO:0017004">
    <property type="term" value="P:cytochrome complex assembly"/>
    <property type="evidence" value="ECO:0007669"/>
    <property type="project" value="UniProtKB-KW"/>
</dbReference>
<dbReference type="AlphaFoldDB" id="A0A832SXL6"/>
<accession>A0A832SXL6</accession>
<dbReference type="InterPro" id="IPR003439">
    <property type="entry name" value="ABC_transporter-like_ATP-bd"/>
</dbReference>
<dbReference type="GO" id="GO:0005524">
    <property type="term" value="F:ATP binding"/>
    <property type="evidence" value="ECO:0007669"/>
    <property type="project" value="UniProtKB-KW"/>
</dbReference>
<comment type="caution">
    <text evidence="8">The sequence shown here is derived from an EMBL/GenBank/DDBJ whole genome shotgun (WGS) entry which is preliminary data.</text>
</comment>
<protein>
    <submittedName>
        <fullName evidence="8">ABC transporter ATP-binding protein</fullName>
    </submittedName>
</protein>
<dbReference type="OMA" id="YAHQEPL"/>
<organism evidence="8 9">
    <name type="scientific">Pyrobaculum aerophilum</name>
    <dbReference type="NCBI Taxonomy" id="13773"/>
    <lineage>
        <taxon>Archaea</taxon>
        <taxon>Thermoproteota</taxon>
        <taxon>Thermoprotei</taxon>
        <taxon>Thermoproteales</taxon>
        <taxon>Thermoproteaceae</taxon>
        <taxon>Pyrobaculum</taxon>
    </lineage>
</organism>
<keyword evidence="3" id="KW-0201">Cytochrome c-type biogenesis</keyword>
<dbReference type="InterPro" id="IPR005895">
    <property type="entry name" value="ABC_transptr_haem_export_CcmA"/>
</dbReference>
<keyword evidence="4 8" id="KW-0067">ATP-binding</keyword>
<name>A0A832SXL6_9CREN</name>
<evidence type="ECO:0000256" key="4">
    <source>
        <dbReference type="ARBA" id="ARBA00022840"/>
    </source>
</evidence>
<evidence type="ECO:0000313" key="9">
    <source>
        <dbReference type="Proteomes" id="UP000651120"/>
    </source>
</evidence>
<evidence type="ECO:0000256" key="1">
    <source>
        <dbReference type="ARBA" id="ARBA00022448"/>
    </source>
</evidence>
<proteinExistence type="predicted"/>
<evidence type="ECO:0000256" key="6">
    <source>
        <dbReference type="ARBA" id="ARBA00023136"/>
    </source>
</evidence>
<dbReference type="PROSITE" id="PS50893">
    <property type="entry name" value="ABC_TRANSPORTER_2"/>
    <property type="match status" value="1"/>
</dbReference>
<evidence type="ECO:0000256" key="5">
    <source>
        <dbReference type="ARBA" id="ARBA00022967"/>
    </source>
</evidence>
<dbReference type="GeneID" id="1464723"/>
<dbReference type="CDD" id="cd03230">
    <property type="entry name" value="ABC_DR_subfamily_A"/>
    <property type="match status" value="1"/>
</dbReference>
<keyword evidence="5" id="KW-1278">Translocase</keyword>
<dbReference type="PANTHER" id="PTHR43499">
    <property type="entry name" value="ABC TRANSPORTER I FAMILY MEMBER 1"/>
    <property type="match status" value="1"/>
</dbReference>
<evidence type="ECO:0000256" key="3">
    <source>
        <dbReference type="ARBA" id="ARBA00022748"/>
    </source>
</evidence>
<keyword evidence="6" id="KW-0472">Membrane</keyword>
<dbReference type="InterPro" id="IPR003593">
    <property type="entry name" value="AAA+_ATPase"/>
</dbReference>
<evidence type="ECO:0000259" key="7">
    <source>
        <dbReference type="PROSITE" id="PS50893"/>
    </source>
</evidence>
<gene>
    <name evidence="8" type="ORF">HA333_10085</name>
</gene>
<dbReference type="Pfam" id="PF00005">
    <property type="entry name" value="ABC_tran"/>
    <property type="match status" value="1"/>
</dbReference>
<feature type="domain" description="ABC transporter" evidence="7">
    <location>
        <begin position="2"/>
        <end position="200"/>
    </location>
</feature>
<dbReference type="SUPFAM" id="SSF52540">
    <property type="entry name" value="P-loop containing nucleoside triphosphate hydrolases"/>
    <property type="match status" value="1"/>
</dbReference>
<dbReference type="InterPro" id="IPR027417">
    <property type="entry name" value="P-loop_NTPase"/>
</dbReference>
<keyword evidence="1" id="KW-0813">Transport</keyword>
<dbReference type="PANTHER" id="PTHR43499:SF1">
    <property type="entry name" value="ABC TRANSPORTER I FAMILY MEMBER 1"/>
    <property type="match status" value="1"/>
</dbReference>
<dbReference type="RefSeq" id="WP_011006981.1">
    <property type="nucleotide sequence ID" value="NZ_DAIOPL010000020.1"/>
</dbReference>